<feature type="region of interest" description="Disordered" evidence="6">
    <location>
        <begin position="418"/>
        <end position="440"/>
    </location>
</feature>
<dbReference type="InterPro" id="IPR052337">
    <property type="entry name" value="SAT4-like"/>
</dbReference>
<dbReference type="EMBL" id="JAVHNS010000004">
    <property type="protein sequence ID" value="KAK6358798.1"/>
    <property type="molecule type" value="Genomic_DNA"/>
</dbReference>
<evidence type="ECO:0000313" key="10">
    <source>
        <dbReference type="Proteomes" id="UP001373714"/>
    </source>
</evidence>
<feature type="transmembrane region" description="Helical" evidence="7">
    <location>
        <begin position="100"/>
        <end position="120"/>
    </location>
</feature>
<feature type="transmembrane region" description="Helical" evidence="7">
    <location>
        <begin position="6"/>
        <end position="28"/>
    </location>
</feature>
<dbReference type="PANTHER" id="PTHR33048:SF92">
    <property type="entry name" value="INTEGRAL MEMBRANE PROTEIN"/>
    <property type="match status" value="1"/>
</dbReference>
<keyword evidence="3 7" id="KW-1133">Transmembrane helix</keyword>
<comment type="similarity">
    <text evidence="5">Belongs to the SAT4 family.</text>
</comment>
<evidence type="ECO:0000256" key="7">
    <source>
        <dbReference type="SAM" id="Phobius"/>
    </source>
</evidence>
<keyword evidence="2 7" id="KW-0812">Transmembrane</keyword>
<accession>A0AAV9VB76</accession>
<feature type="transmembrane region" description="Helical" evidence="7">
    <location>
        <begin position="246"/>
        <end position="268"/>
    </location>
</feature>
<feature type="domain" description="Rhodopsin" evidence="8">
    <location>
        <begin position="25"/>
        <end position="268"/>
    </location>
</feature>
<evidence type="ECO:0000259" key="8">
    <source>
        <dbReference type="Pfam" id="PF20684"/>
    </source>
</evidence>
<dbReference type="Proteomes" id="UP001373714">
    <property type="component" value="Unassembled WGS sequence"/>
</dbReference>
<feature type="transmembrane region" description="Helical" evidence="7">
    <location>
        <begin position="211"/>
        <end position="234"/>
    </location>
</feature>
<evidence type="ECO:0000256" key="4">
    <source>
        <dbReference type="ARBA" id="ARBA00023136"/>
    </source>
</evidence>
<feature type="compositionally biased region" description="Pro residues" evidence="6">
    <location>
        <begin position="418"/>
        <end position="430"/>
    </location>
</feature>
<keyword evidence="4 7" id="KW-0472">Membrane</keyword>
<feature type="transmembrane region" description="Helical" evidence="7">
    <location>
        <begin position="173"/>
        <end position="199"/>
    </location>
</feature>
<proteinExistence type="inferred from homology"/>
<protein>
    <recommendedName>
        <fullName evidence="8">Rhodopsin domain-containing protein</fullName>
    </recommendedName>
</protein>
<evidence type="ECO:0000256" key="6">
    <source>
        <dbReference type="SAM" id="MobiDB-lite"/>
    </source>
</evidence>
<dbReference type="AlphaFoldDB" id="A0AAV9VB76"/>
<organism evidence="9 10">
    <name type="scientific">Orbilia blumenaviensis</name>
    <dbReference type="NCBI Taxonomy" id="1796055"/>
    <lineage>
        <taxon>Eukaryota</taxon>
        <taxon>Fungi</taxon>
        <taxon>Dikarya</taxon>
        <taxon>Ascomycota</taxon>
        <taxon>Pezizomycotina</taxon>
        <taxon>Orbiliomycetes</taxon>
        <taxon>Orbiliales</taxon>
        <taxon>Orbiliaceae</taxon>
        <taxon>Orbilia</taxon>
    </lineage>
</organism>
<dbReference type="PANTHER" id="PTHR33048">
    <property type="entry name" value="PTH11-LIKE INTEGRAL MEMBRANE PROTEIN (AFU_ORTHOLOGUE AFUA_5G11245)"/>
    <property type="match status" value="1"/>
</dbReference>
<evidence type="ECO:0000256" key="1">
    <source>
        <dbReference type="ARBA" id="ARBA00004141"/>
    </source>
</evidence>
<evidence type="ECO:0000256" key="2">
    <source>
        <dbReference type="ARBA" id="ARBA00022692"/>
    </source>
</evidence>
<dbReference type="GO" id="GO:0016020">
    <property type="term" value="C:membrane"/>
    <property type="evidence" value="ECO:0007669"/>
    <property type="project" value="UniProtKB-SubCell"/>
</dbReference>
<name>A0AAV9VB76_9PEZI</name>
<evidence type="ECO:0000256" key="5">
    <source>
        <dbReference type="ARBA" id="ARBA00038359"/>
    </source>
</evidence>
<comment type="subcellular location">
    <subcellularLocation>
        <location evidence="1">Membrane</location>
        <topology evidence="1">Multi-pass membrane protein</topology>
    </subcellularLocation>
</comment>
<comment type="caution">
    <text evidence="9">The sequence shown here is derived from an EMBL/GenBank/DDBJ whole genome shotgun (WGS) entry which is preliminary data.</text>
</comment>
<sequence>MALTGQGTISIEWCLVVLTLNLVVLRLVARLLVQRDRVNFGDILLVLAWLALSSMAACDTWLLKLGLMSPKRTYNHDLANITDDPEKNTLILKIIYGSVLPYYTALWLVKCALLSFYYTIIPTSMTAHRKALHIVTAAVLISMFGVLSINIFWCTPVTRNWSLNKDDICFSFATIPVFIISTACNILTDIAIFILPFPLLRNIKFQRRSQLVGLITIFTLGCFSMLASVVRVAVLADTATQTHVAVWSAVEVAVGIIIASLPSLRILVWKNGGLVTVSSSSGSRDQASSGVTCTDSSRGGQAGAFDWISLEEKGEFDTLRSKNRDTIKSQTTVITVPTVEELEEIVSDHEATPTIRSIHDLQRYHDRVLRKNSTDTTIRSTHGHEWTFDKVQWRYSEPEPATPVIDVHGLGVIPDVPPLPPLPPIPPPPIRTVHSSRRSR</sequence>
<feature type="transmembrane region" description="Helical" evidence="7">
    <location>
        <begin position="40"/>
        <end position="63"/>
    </location>
</feature>
<dbReference type="InterPro" id="IPR049326">
    <property type="entry name" value="Rhodopsin_dom_fungi"/>
</dbReference>
<dbReference type="Pfam" id="PF20684">
    <property type="entry name" value="Fung_rhodopsin"/>
    <property type="match status" value="1"/>
</dbReference>
<gene>
    <name evidence="9" type="ORF">TWF730_008117</name>
</gene>
<evidence type="ECO:0000256" key="3">
    <source>
        <dbReference type="ARBA" id="ARBA00022989"/>
    </source>
</evidence>
<feature type="transmembrane region" description="Helical" evidence="7">
    <location>
        <begin position="132"/>
        <end position="153"/>
    </location>
</feature>
<evidence type="ECO:0000313" key="9">
    <source>
        <dbReference type="EMBL" id="KAK6358798.1"/>
    </source>
</evidence>
<keyword evidence="10" id="KW-1185">Reference proteome</keyword>
<reference evidence="9 10" key="1">
    <citation type="submission" date="2019-10" db="EMBL/GenBank/DDBJ databases">
        <authorList>
            <person name="Palmer J.M."/>
        </authorList>
    </citation>
    <scope>NUCLEOTIDE SEQUENCE [LARGE SCALE GENOMIC DNA]</scope>
    <source>
        <strain evidence="9 10">TWF730</strain>
    </source>
</reference>